<dbReference type="PANTHER" id="PTHR33841:SF1">
    <property type="entry name" value="DNA METHYLTRANSFERASE A"/>
    <property type="match status" value="1"/>
</dbReference>
<dbReference type="GO" id="GO:0004519">
    <property type="term" value="F:endonuclease activity"/>
    <property type="evidence" value="ECO:0007669"/>
    <property type="project" value="UniProtKB-KW"/>
</dbReference>
<gene>
    <name evidence="7" type="ORF">A2J07_01310</name>
</gene>
<dbReference type="PANTHER" id="PTHR33841">
    <property type="entry name" value="DNA METHYLTRANSFERASE YEEA-RELATED"/>
    <property type="match status" value="1"/>
</dbReference>
<dbReference type="Pfam" id="PF07669">
    <property type="entry name" value="Eco57I"/>
    <property type="match status" value="1"/>
</dbReference>
<name>A0A161QWR2_9FUSO</name>
<keyword evidence="4" id="KW-0949">S-adenosyl-L-methionine</keyword>
<protein>
    <recommendedName>
        <fullName evidence="1">site-specific DNA-methyltransferase (adenine-specific)</fullName>
        <ecNumber evidence="1">2.1.1.72</ecNumber>
    </recommendedName>
</protein>
<dbReference type="PRINTS" id="PR00507">
    <property type="entry name" value="N12N6MTFRASE"/>
</dbReference>
<keyword evidence="7" id="KW-0255">Endonuclease</keyword>
<proteinExistence type="predicted"/>
<reference evidence="7 8" key="1">
    <citation type="submission" date="2016-03" db="EMBL/GenBank/DDBJ databases">
        <title>Comparative genomics of human isolates of Fusobacterium necrophorum.</title>
        <authorList>
            <person name="Jensen A."/>
            <person name="Bank S."/>
            <person name="Andersen P.S."/>
            <person name="Kristensen L.H."/>
            <person name="Prag J."/>
        </authorList>
    </citation>
    <scope>NUCLEOTIDE SEQUENCE [LARGE SCALE GENOMIC DNA]</scope>
    <source>
        <strain evidence="7 8">LS_1264</strain>
    </source>
</reference>
<dbReference type="GO" id="GO:0003676">
    <property type="term" value="F:nucleic acid binding"/>
    <property type="evidence" value="ECO:0007669"/>
    <property type="project" value="InterPro"/>
</dbReference>
<keyword evidence="7" id="KW-0540">Nuclease</keyword>
<evidence type="ECO:0000256" key="4">
    <source>
        <dbReference type="ARBA" id="ARBA00022691"/>
    </source>
</evidence>
<evidence type="ECO:0000256" key="1">
    <source>
        <dbReference type="ARBA" id="ARBA00011900"/>
    </source>
</evidence>
<dbReference type="RefSeq" id="WP_005959332.1">
    <property type="nucleotide sequence ID" value="NZ_CAXOUM010000025.1"/>
</dbReference>
<evidence type="ECO:0000256" key="3">
    <source>
        <dbReference type="ARBA" id="ARBA00022679"/>
    </source>
</evidence>
<evidence type="ECO:0000256" key="2">
    <source>
        <dbReference type="ARBA" id="ARBA00022603"/>
    </source>
</evidence>
<dbReference type="InterPro" id="IPR011639">
    <property type="entry name" value="MethylTrfase_TaqI-like_dom"/>
</dbReference>
<dbReference type="InterPro" id="IPR050953">
    <property type="entry name" value="N4_N6_ade-DNA_methylase"/>
</dbReference>
<evidence type="ECO:0000313" key="7">
    <source>
        <dbReference type="EMBL" id="KYL05402.1"/>
    </source>
</evidence>
<evidence type="ECO:0000259" key="6">
    <source>
        <dbReference type="Pfam" id="PF07669"/>
    </source>
</evidence>
<dbReference type="PROSITE" id="PS00092">
    <property type="entry name" value="N6_MTASE"/>
    <property type="match status" value="1"/>
</dbReference>
<dbReference type="EMBL" id="LVEA01000001">
    <property type="protein sequence ID" value="KYL05402.1"/>
    <property type="molecule type" value="Genomic_DNA"/>
</dbReference>
<dbReference type="GO" id="GO:0032259">
    <property type="term" value="P:methylation"/>
    <property type="evidence" value="ECO:0007669"/>
    <property type="project" value="UniProtKB-KW"/>
</dbReference>
<dbReference type="SUPFAM" id="SSF53335">
    <property type="entry name" value="S-adenosyl-L-methionine-dependent methyltransferases"/>
    <property type="match status" value="1"/>
</dbReference>
<keyword evidence="7" id="KW-0378">Hydrolase</keyword>
<accession>A0A161QWR2</accession>
<dbReference type="NCBIfam" id="NF033452">
    <property type="entry name" value="BREX_1_MTaseX"/>
    <property type="match status" value="1"/>
</dbReference>
<dbReference type="AlphaFoldDB" id="A0A161QWR2"/>
<dbReference type="eggNOG" id="COG1002">
    <property type="taxonomic scope" value="Bacteria"/>
</dbReference>
<organism evidence="7 8">
    <name type="scientific">Fusobacterium necrophorum subsp. funduliforme</name>
    <dbReference type="NCBI Taxonomy" id="143387"/>
    <lineage>
        <taxon>Bacteria</taxon>
        <taxon>Fusobacteriati</taxon>
        <taxon>Fusobacteriota</taxon>
        <taxon>Fusobacteriia</taxon>
        <taxon>Fusobacteriales</taxon>
        <taxon>Fusobacteriaceae</taxon>
        <taxon>Fusobacterium</taxon>
    </lineage>
</organism>
<dbReference type="Proteomes" id="UP000075816">
    <property type="component" value="Unassembled WGS sequence"/>
</dbReference>
<dbReference type="GO" id="GO:0006304">
    <property type="term" value="P:DNA modification"/>
    <property type="evidence" value="ECO:0007669"/>
    <property type="project" value="InterPro"/>
</dbReference>
<dbReference type="InterPro" id="IPR002052">
    <property type="entry name" value="DNA_methylase_N6_adenine_CS"/>
</dbReference>
<comment type="catalytic activity">
    <reaction evidence="5">
        <text>a 2'-deoxyadenosine in DNA + S-adenosyl-L-methionine = an N(6)-methyl-2'-deoxyadenosine in DNA + S-adenosyl-L-homocysteine + H(+)</text>
        <dbReference type="Rhea" id="RHEA:15197"/>
        <dbReference type="Rhea" id="RHEA-COMP:12418"/>
        <dbReference type="Rhea" id="RHEA-COMP:12419"/>
        <dbReference type="ChEBI" id="CHEBI:15378"/>
        <dbReference type="ChEBI" id="CHEBI:57856"/>
        <dbReference type="ChEBI" id="CHEBI:59789"/>
        <dbReference type="ChEBI" id="CHEBI:90615"/>
        <dbReference type="ChEBI" id="CHEBI:90616"/>
        <dbReference type="EC" id="2.1.1.72"/>
    </reaction>
</comment>
<sequence length="1213" mass="141918">MNKSNLKKFAIEARQELREKTKAQLKRLGIEEKKIEEGKDMGSQVEIYGKLYSKSSYQHLLVKYHSLGYEELVEESAYLWFNRLTALAYMELHDCFTEHMIFSKGNKGEPDILDEYFQADFFQKMPLEKQEELHQLRDKNTSDSLETLYSILMEEKCEELSKIMPFLFSKKGKYADILFPSGLLMQDSVLKKLQVILLEIQEEDQSIPVEILGWLYQYYNSERREVVYDGSMKKSKIKREFIPAATQLFTPDWIVRYIVDNTVGRLAEEQFSISKDIIKKWQYYIAPEIVSKNEKMQIESLKILDPAMGSGHMLTYAFDILFDVYQELGWSKKESVLSILQNNLYGLEIDDRAGQLAAFALLMKGKEKFPRLFQVLEREENFEMPVISLQESNAISKRMYTMLEECPTLQDLLKGFEDTKEYGSILKIDSFEESILQEEYHKLQEKIQNQGQFSLLNNNEFLEGDLEEDLERLEHIIRQYKIMIQKYDVVITNPPYMGNARMNPKLKTYIEKYYPNVKTDLFSVFFIKCCEMTTEKGYLGFMSPFVWMFIKSYEELRTLFIHSKTIISLVQLEYSGFEDATVPICTFILQNTVIKKIGEYIKLSDFKGVKNQPIKTLEAIQNENCTWRYQANQKDFTKIPGSPIAYWVSDRIREIFEKEKKLGEVGDAKVGLQTGDNNKFVRLWHEINFNKIGFGMQNSEEALKSKKKWFPYNKGGEKRKWYGNQEYVVNWERDGYEIKHFCDTNGKLRSRPQNTEYYFKKSISWGLITSSGSSFRFYPEGFIYDVSGMSYFIEDKFLTYLGILNTKIYSKLTKLINPTINLQIGDILNLPVANIQNPLFEQLVSLILWISFEEWASRETSWDFERLTLLNGENLSKAYKKYCTYWESKFFSVHSSEEDLNRILLESYSLQEEMDEKVDFSDITLLKKEASIVENTDSAASCGYLENRGVRLEFHSLELVKQFLSYAIGCIMGRYSLDKPGLIMANSDDVLTMSSNKITVSGVNGAIRHEILNPSFFPEEFGILSVTTEERFENDVVSRVIAFISAAYGKEHLAENLEFITEVLGKKAGESHEEVLRNYFIKDFYTDHCQRYQKRPIYWMLHSGKKNGFSALIYLHRYEKDTIARMRSDYLLPYQEFMEQQEAHYSKIASDEISTPKEKKDAQKKVKELHDILKELKDYANKVKHIAEQRISLDLDDGVKVNYEKLGSILKKI</sequence>
<dbReference type="GO" id="GO:0009007">
    <property type="term" value="F:site-specific DNA-methyltransferase (adenine-specific) activity"/>
    <property type="evidence" value="ECO:0007669"/>
    <property type="project" value="UniProtKB-EC"/>
</dbReference>
<dbReference type="InterPro" id="IPR047939">
    <property type="entry name" value="BREX_1_PglX"/>
</dbReference>
<feature type="domain" description="Type II methyltransferase M.TaqI-like" evidence="6">
    <location>
        <begin position="342"/>
        <end position="574"/>
    </location>
</feature>
<dbReference type="EC" id="2.1.1.72" evidence="1"/>
<evidence type="ECO:0000256" key="5">
    <source>
        <dbReference type="ARBA" id="ARBA00047942"/>
    </source>
</evidence>
<comment type="caution">
    <text evidence="7">The sequence shown here is derived from an EMBL/GenBank/DDBJ whole genome shotgun (WGS) entry which is preliminary data.</text>
</comment>
<dbReference type="Gene3D" id="3.40.50.150">
    <property type="entry name" value="Vaccinia Virus protein VP39"/>
    <property type="match status" value="1"/>
</dbReference>
<evidence type="ECO:0000313" key="8">
    <source>
        <dbReference type="Proteomes" id="UP000075816"/>
    </source>
</evidence>
<dbReference type="eggNOG" id="COG0827">
    <property type="taxonomic scope" value="Bacteria"/>
</dbReference>
<dbReference type="KEGG" id="fnf:BSQ88_04385"/>
<keyword evidence="3" id="KW-0808">Transferase</keyword>
<keyword evidence="2" id="KW-0489">Methyltransferase</keyword>
<dbReference type="InterPro" id="IPR029063">
    <property type="entry name" value="SAM-dependent_MTases_sf"/>
</dbReference>